<organism evidence="12 13">
    <name type="scientific">Phyllobacterium sophorae</name>
    <dbReference type="NCBI Taxonomy" id="1520277"/>
    <lineage>
        <taxon>Bacteria</taxon>
        <taxon>Pseudomonadati</taxon>
        <taxon>Pseudomonadota</taxon>
        <taxon>Alphaproteobacteria</taxon>
        <taxon>Hyphomicrobiales</taxon>
        <taxon>Phyllobacteriaceae</taxon>
        <taxon>Phyllobacterium</taxon>
    </lineage>
</organism>
<feature type="transmembrane region" description="Helical" evidence="11">
    <location>
        <begin position="20"/>
        <end position="45"/>
    </location>
</feature>
<dbReference type="Pfam" id="PF02653">
    <property type="entry name" value="BPD_transp_2"/>
    <property type="match status" value="1"/>
</dbReference>
<dbReference type="InterPro" id="IPR001851">
    <property type="entry name" value="ABC_transp_permease"/>
</dbReference>
<keyword evidence="3" id="KW-0813">Transport</keyword>
<accession>A0A2P7BKI5</accession>
<evidence type="ECO:0000256" key="4">
    <source>
        <dbReference type="ARBA" id="ARBA00022475"/>
    </source>
</evidence>
<feature type="transmembrane region" description="Helical" evidence="11">
    <location>
        <begin position="274"/>
        <end position="292"/>
    </location>
</feature>
<feature type="transmembrane region" description="Helical" evidence="11">
    <location>
        <begin position="216"/>
        <end position="235"/>
    </location>
</feature>
<evidence type="ECO:0000256" key="7">
    <source>
        <dbReference type="ARBA" id="ARBA00022989"/>
    </source>
</evidence>
<dbReference type="PANTHER" id="PTHR32196:SF71">
    <property type="entry name" value="AUTOINDUCER 2 IMPORT SYSTEM PERMEASE PROTEIN LSRD"/>
    <property type="match status" value="1"/>
</dbReference>
<evidence type="ECO:0000256" key="6">
    <source>
        <dbReference type="ARBA" id="ARBA00022692"/>
    </source>
</evidence>
<keyword evidence="6 11" id="KW-0812">Transmembrane</keyword>
<comment type="caution">
    <text evidence="12">The sequence shown here is derived from an EMBL/GenBank/DDBJ whole genome shotgun (WGS) entry which is preliminary data.</text>
</comment>
<evidence type="ECO:0000256" key="1">
    <source>
        <dbReference type="ARBA" id="ARBA00004651"/>
    </source>
</evidence>
<feature type="transmembrane region" description="Helical" evidence="11">
    <location>
        <begin position="298"/>
        <end position="316"/>
    </location>
</feature>
<dbReference type="CDD" id="cd06579">
    <property type="entry name" value="TM_PBP1_transp_AraH_like"/>
    <property type="match status" value="1"/>
</dbReference>
<evidence type="ECO:0000313" key="12">
    <source>
        <dbReference type="EMBL" id="PSH66977.1"/>
    </source>
</evidence>
<evidence type="ECO:0000256" key="10">
    <source>
        <dbReference type="ARBA" id="ARBA00039381"/>
    </source>
</evidence>
<keyword evidence="4" id="KW-1003">Cell membrane</keyword>
<feature type="transmembrane region" description="Helical" evidence="11">
    <location>
        <begin position="57"/>
        <end position="86"/>
    </location>
</feature>
<dbReference type="Proteomes" id="UP000241764">
    <property type="component" value="Unassembled WGS sequence"/>
</dbReference>
<gene>
    <name evidence="12" type="ORF">CU103_00960</name>
</gene>
<sequence length="335" mass="35373">MMNFLRPLEFWRRLEFWDVLLAAACLVTIGYGILFVPNFFTAFNLSQIAASASEKALLILPMTLLIIVREIDLSVASILALTSVVFGLLVQASVPLILALPLTIAAGGLLGAFNGYLTAFLGLPSLVVTLGTMAMYRGIGYIFLGTGSINVLPDSVTDFGIDNIAGTDIPLTIVPFLILAPLFAIVLQRTPTGKRLYALGGNPMAALYSGIAARRLTATLFVLSGAVCAIAGIVYTARLSNARANNALGMELDVITIVLLGGVSVFGGKGRLTGVFLALILLSAIRNLLALNQVGGDAQGMVIGLILIASLLLGNYSKSLFELIQTYASFRKTEA</sequence>
<evidence type="ECO:0000256" key="9">
    <source>
        <dbReference type="ARBA" id="ARBA00025439"/>
    </source>
</evidence>
<dbReference type="OrthoDB" id="192433at2"/>
<evidence type="ECO:0000256" key="5">
    <source>
        <dbReference type="ARBA" id="ARBA00022519"/>
    </source>
</evidence>
<proteinExistence type="predicted"/>
<protein>
    <recommendedName>
        <fullName evidence="10">Autoinducer 2 import system permease protein LsrD</fullName>
    </recommendedName>
</protein>
<evidence type="ECO:0000256" key="11">
    <source>
        <dbReference type="SAM" id="Phobius"/>
    </source>
</evidence>
<comment type="subunit">
    <text evidence="2">The complex is composed of two ATP-binding proteins (LsrA), two transmembrane proteins (LsrC and LsrD) and a solute-binding protein (LsrB).</text>
</comment>
<reference evidence="13" key="1">
    <citation type="submission" date="2017-11" db="EMBL/GenBank/DDBJ databases">
        <authorList>
            <person name="Kuznetsova I."/>
            <person name="Sazanova A."/>
            <person name="Chirak E."/>
            <person name="Safronova V."/>
            <person name="Willems A."/>
        </authorList>
    </citation>
    <scope>NUCLEOTIDE SEQUENCE [LARGE SCALE GENOMIC DNA]</scope>
    <source>
        <strain evidence="13">CCBAU 03422</strain>
    </source>
</reference>
<evidence type="ECO:0000256" key="3">
    <source>
        <dbReference type="ARBA" id="ARBA00022448"/>
    </source>
</evidence>
<feature type="transmembrane region" description="Helical" evidence="11">
    <location>
        <begin position="164"/>
        <end position="187"/>
    </location>
</feature>
<dbReference type="PANTHER" id="PTHR32196">
    <property type="entry name" value="ABC TRANSPORTER PERMEASE PROTEIN YPHD-RELATED-RELATED"/>
    <property type="match status" value="1"/>
</dbReference>
<name>A0A2P7BKI5_9HYPH</name>
<feature type="transmembrane region" description="Helical" evidence="11">
    <location>
        <begin position="247"/>
        <end position="267"/>
    </location>
</feature>
<dbReference type="EMBL" id="PGGM01000001">
    <property type="protein sequence ID" value="PSH66977.1"/>
    <property type="molecule type" value="Genomic_DNA"/>
</dbReference>
<keyword evidence="13" id="KW-1185">Reference proteome</keyword>
<dbReference type="GO" id="GO:0005886">
    <property type="term" value="C:plasma membrane"/>
    <property type="evidence" value="ECO:0007669"/>
    <property type="project" value="UniProtKB-SubCell"/>
</dbReference>
<keyword evidence="5" id="KW-0997">Cell inner membrane</keyword>
<comment type="function">
    <text evidence="9">Part of the ABC transporter complex LsrABCD involved in autoinducer 2 (AI-2) import. Probably responsible for the translocation of the substrate across the membrane.</text>
</comment>
<comment type="subcellular location">
    <subcellularLocation>
        <location evidence="1">Cell membrane</location>
        <topology evidence="1">Multi-pass membrane protein</topology>
    </subcellularLocation>
</comment>
<feature type="transmembrane region" description="Helical" evidence="11">
    <location>
        <begin position="92"/>
        <end position="113"/>
    </location>
</feature>
<dbReference type="RefSeq" id="WP_106662048.1">
    <property type="nucleotide sequence ID" value="NZ_PGGM01000001.1"/>
</dbReference>
<dbReference type="GO" id="GO:0022857">
    <property type="term" value="F:transmembrane transporter activity"/>
    <property type="evidence" value="ECO:0007669"/>
    <property type="project" value="InterPro"/>
</dbReference>
<keyword evidence="7 11" id="KW-1133">Transmembrane helix</keyword>
<evidence type="ECO:0000256" key="2">
    <source>
        <dbReference type="ARBA" id="ARBA00011262"/>
    </source>
</evidence>
<dbReference type="AlphaFoldDB" id="A0A2P7BKI5"/>
<keyword evidence="8 11" id="KW-0472">Membrane</keyword>
<evidence type="ECO:0000256" key="8">
    <source>
        <dbReference type="ARBA" id="ARBA00023136"/>
    </source>
</evidence>
<feature type="transmembrane region" description="Helical" evidence="11">
    <location>
        <begin position="120"/>
        <end position="144"/>
    </location>
</feature>
<evidence type="ECO:0000313" key="13">
    <source>
        <dbReference type="Proteomes" id="UP000241764"/>
    </source>
</evidence>